<dbReference type="Pfam" id="PF18978">
    <property type="entry name" value="DUF5714"/>
    <property type="match status" value="1"/>
</dbReference>
<accession>A0A921I1F7</accession>
<protein>
    <submittedName>
        <fullName evidence="2">DUF5714 domain-containing protein</fullName>
    </submittedName>
</protein>
<comment type="caution">
    <text evidence="2">The sequence shown here is derived from an EMBL/GenBank/DDBJ whole genome shotgun (WGS) entry which is preliminary data.</text>
</comment>
<evidence type="ECO:0000313" key="3">
    <source>
        <dbReference type="Proteomes" id="UP000769156"/>
    </source>
</evidence>
<reference evidence="2" key="1">
    <citation type="journal article" date="2021" name="PeerJ">
        <title>Extensive microbial diversity within the chicken gut microbiome revealed by metagenomics and culture.</title>
        <authorList>
            <person name="Gilroy R."/>
            <person name="Ravi A."/>
            <person name="Getino M."/>
            <person name="Pursley I."/>
            <person name="Horton D.L."/>
            <person name="Alikhan N.F."/>
            <person name="Baker D."/>
            <person name="Gharbi K."/>
            <person name="Hall N."/>
            <person name="Watson M."/>
            <person name="Adriaenssens E.M."/>
            <person name="Foster-Nyarko E."/>
            <person name="Jarju S."/>
            <person name="Secka A."/>
            <person name="Antonio M."/>
            <person name="Oren A."/>
            <person name="Chaudhuri R.R."/>
            <person name="La Ragione R."/>
            <person name="Hildebrand F."/>
            <person name="Pallen M.J."/>
        </authorList>
    </citation>
    <scope>NUCLEOTIDE SEQUENCE</scope>
    <source>
        <strain evidence="2">ChiSjej5B23-16112</strain>
    </source>
</reference>
<evidence type="ECO:0000259" key="1">
    <source>
        <dbReference type="Pfam" id="PF18978"/>
    </source>
</evidence>
<sequence>MEEKKKGGRGGCLVCGQELVYCQEAVDMTCVFCGKKEKSHASCREGHYVCDACHAKKGLEAIRALCLETSLKDPVAIVQQIMADPYIYMHGPEHHVMAGAALLTACHNCGAGLDLEEALRQMEERGSQVPGGACGFWGCCGAGVSTGIYMSILTGATPLSGNSWGLSNRMTARALDAIGRIGGPRCCKRDTFTALKEAALLTEEELGIQMELPEEIICNFSGENQQCLRKKCPYYKGKV</sequence>
<name>A0A921I1F7_9FIRM</name>
<proteinExistence type="predicted"/>
<dbReference type="AlphaFoldDB" id="A0A921I1F7"/>
<dbReference type="EMBL" id="DYVY01000115">
    <property type="protein sequence ID" value="HJF94573.1"/>
    <property type="molecule type" value="Genomic_DNA"/>
</dbReference>
<dbReference type="Proteomes" id="UP000769156">
    <property type="component" value="Unassembled WGS sequence"/>
</dbReference>
<organism evidence="2 3">
    <name type="scientific">Lachnoclostridium phocaeense</name>
    <dbReference type="NCBI Taxonomy" id="1871021"/>
    <lineage>
        <taxon>Bacteria</taxon>
        <taxon>Bacillati</taxon>
        <taxon>Bacillota</taxon>
        <taxon>Clostridia</taxon>
        <taxon>Lachnospirales</taxon>
        <taxon>Lachnospiraceae</taxon>
    </lineage>
</organism>
<evidence type="ECO:0000313" key="2">
    <source>
        <dbReference type="EMBL" id="HJF94573.1"/>
    </source>
</evidence>
<feature type="domain" description="DUF5714" evidence="1">
    <location>
        <begin position="62"/>
        <end position="235"/>
    </location>
</feature>
<reference evidence="2" key="2">
    <citation type="submission" date="2021-09" db="EMBL/GenBank/DDBJ databases">
        <authorList>
            <person name="Gilroy R."/>
        </authorList>
    </citation>
    <scope>NUCLEOTIDE SEQUENCE</scope>
    <source>
        <strain evidence="2">ChiSjej5B23-16112</strain>
    </source>
</reference>
<gene>
    <name evidence="2" type="ORF">K8V82_07255</name>
</gene>
<dbReference type="InterPro" id="IPR043768">
    <property type="entry name" value="DUF5714"/>
</dbReference>